<dbReference type="EMBL" id="JAROCD010000001">
    <property type="protein sequence ID" value="MDN4599687.1"/>
    <property type="molecule type" value="Genomic_DNA"/>
</dbReference>
<dbReference type="Proteomes" id="UP001174205">
    <property type="component" value="Unassembled WGS sequence"/>
</dbReference>
<name>A0ABT8J550_9BACL</name>
<reference evidence="1" key="1">
    <citation type="submission" date="2023-03" db="EMBL/GenBank/DDBJ databases">
        <title>MT1 and MT2 Draft Genomes of Novel Species.</title>
        <authorList>
            <person name="Venkateswaran K."/>
        </authorList>
    </citation>
    <scope>NUCLEOTIDE SEQUENCE</scope>
    <source>
        <strain evidence="1">F6_3S_P_1C</strain>
    </source>
</reference>
<organism evidence="1 2">
    <name type="scientific">Paenibacillus vandeheii</name>
    <dbReference type="NCBI Taxonomy" id="3035917"/>
    <lineage>
        <taxon>Bacteria</taxon>
        <taxon>Bacillati</taxon>
        <taxon>Bacillota</taxon>
        <taxon>Bacilli</taxon>
        <taxon>Bacillales</taxon>
        <taxon>Paenibacillaceae</taxon>
        <taxon>Paenibacillus</taxon>
    </lineage>
</organism>
<protein>
    <recommendedName>
        <fullName evidence="3">Cyclic lactone autoinducer peptide</fullName>
    </recommendedName>
</protein>
<evidence type="ECO:0000313" key="1">
    <source>
        <dbReference type="EMBL" id="MDN4599687.1"/>
    </source>
</evidence>
<gene>
    <name evidence="1" type="ORF">P5G61_00485</name>
</gene>
<accession>A0ABT8J550</accession>
<evidence type="ECO:0000313" key="2">
    <source>
        <dbReference type="Proteomes" id="UP001174205"/>
    </source>
</evidence>
<evidence type="ECO:0008006" key="3">
    <source>
        <dbReference type="Google" id="ProtNLM"/>
    </source>
</evidence>
<sequence length="48" mass="5221">MKNISVVARFLSILLASCLLSLTVLIVSVVWATSPVNAFPDIHSIEHD</sequence>
<dbReference type="RefSeq" id="WP_301243304.1">
    <property type="nucleotide sequence ID" value="NZ_JAROCD010000001.1"/>
</dbReference>
<keyword evidence="2" id="KW-1185">Reference proteome</keyword>
<comment type="caution">
    <text evidence="1">The sequence shown here is derived from an EMBL/GenBank/DDBJ whole genome shotgun (WGS) entry which is preliminary data.</text>
</comment>
<proteinExistence type="predicted"/>